<proteinExistence type="predicted"/>
<organism evidence="2">
    <name type="scientific">hydrothermal vent metagenome</name>
    <dbReference type="NCBI Taxonomy" id="652676"/>
    <lineage>
        <taxon>unclassified sequences</taxon>
        <taxon>metagenomes</taxon>
        <taxon>ecological metagenomes</taxon>
    </lineage>
</organism>
<dbReference type="AlphaFoldDB" id="A0A3B0XGB0"/>
<keyword evidence="1" id="KW-0472">Membrane</keyword>
<feature type="non-terminal residue" evidence="2">
    <location>
        <position position="187"/>
    </location>
</feature>
<feature type="transmembrane region" description="Helical" evidence="1">
    <location>
        <begin position="7"/>
        <end position="24"/>
    </location>
</feature>
<dbReference type="EMBL" id="UOFH01000220">
    <property type="protein sequence ID" value="VAW62472.1"/>
    <property type="molecule type" value="Genomic_DNA"/>
</dbReference>
<sequence length="187" mass="20964">MSNMKYQVSIILIALSGFLVSFFLKDAWLFYTVLAAITVISLIQIKLISDKKNTSDTFFENEETCQKTIKLNALFTQLHLTTKEEIENITDENTQIQTLLHGAIEGLVASFHGLEKESTQQKNMVFSLVDDTSNSSEEHHTIKGIANEAAASLKEMVESITHMSSQSMALVKSLTLINDDYEKVIKL</sequence>
<accession>A0A3B0XGB0</accession>
<evidence type="ECO:0008006" key="3">
    <source>
        <dbReference type="Google" id="ProtNLM"/>
    </source>
</evidence>
<reference evidence="2" key="1">
    <citation type="submission" date="2018-06" db="EMBL/GenBank/DDBJ databases">
        <authorList>
            <person name="Zhirakovskaya E."/>
        </authorList>
    </citation>
    <scope>NUCLEOTIDE SEQUENCE</scope>
</reference>
<keyword evidence="1" id="KW-0812">Transmembrane</keyword>
<protein>
    <recommendedName>
        <fullName evidence="3">Methyl-accepting chemotaxis protein</fullName>
    </recommendedName>
</protein>
<evidence type="ECO:0000256" key="1">
    <source>
        <dbReference type="SAM" id="Phobius"/>
    </source>
</evidence>
<gene>
    <name evidence="2" type="ORF">MNBD_GAMMA08-428</name>
</gene>
<feature type="transmembrane region" description="Helical" evidence="1">
    <location>
        <begin position="30"/>
        <end position="48"/>
    </location>
</feature>
<keyword evidence="1" id="KW-1133">Transmembrane helix</keyword>
<evidence type="ECO:0000313" key="2">
    <source>
        <dbReference type="EMBL" id="VAW62472.1"/>
    </source>
</evidence>
<name>A0A3B0XGB0_9ZZZZ</name>